<name>A0A0F9SBG9_9ZZZZ</name>
<dbReference type="AlphaFoldDB" id="A0A0F9SBG9"/>
<comment type="caution">
    <text evidence="1">The sequence shown here is derived from an EMBL/GenBank/DDBJ whole genome shotgun (WGS) entry which is preliminary data.</text>
</comment>
<protein>
    <submittedName>
        <fullName evidence="1">Uncharacterized protein</fullName>
    </submittedName>
</protein>
<accession>A0A0F9SBG9</accession>
<evidence type="ECO:0000313" key="1">
    <source>
        <dbReference type="EMBL" id="KKN59627.1"/>
    </source>
</evidence>
<dbReference type="EMBL" id="LAZR01000720">
    <property type="protein sequence ID" value="KKN59627.1"/>
    <property type="molecule type" value="Genomic_DNA"/>
</dbReference>
<reference evidence="1" key="1">
    <citation type="journal article" date="2015" name="Nature">
        <title>Complex archaea that bridge the gap between prokaryotes and eukaryotes.</title>
        <authorList>
            <person name="Spang A."/>
            <person name="Saw J.H."/>
            <person name="Jorgensen S.L."/>
            <person name="Zaremba-Niedzwiedzka K."/>
            <person name="Martijn J."/>
            <person name="Lind A.E."/>
            <person name="van Eijk R."/>
            <person name="Schleper C."/>
            <person name="Guy L."/>
            <person name="Ettema T.J."/>
        </authorList>
    </citation>
    <scope>NUCLEOTIDE SEQUENCE</scope>
</reference>
<organism evidence="1">
    <name type="scientific">marine sediment metagenome</name>
    <dbReference type="NCBI Taxonomy" id="412755"/>
    <lineage>
        <taxon>unclassified sequences</taxon>
        <taxon>metagenomes</taxon>
        <taxon>ecological metagenomes</taxon>
    </lineage>
</organism>
<sequence length="224" mass="26623">METLKNYIYETKVSKYVSERVKVDKGVYDFKIFSDQEVIIEEKDVKVKTGRLLEKHIRKAIKEYEENLGTEEVNETGEIEDMEDAISEVFEEEKEIEKPEEIEEIEEEVKEIEIKDLEDMTQGISNVFTKRNSPIEMRELFEILDTEIKKLDNVSFKTTTLDLVYNINGRGFLRIRPLTKYLQLLIPPNYYKDKIKLTEESEIDNTMIKIKENYELIKEMTIKK</sequence>
<proteinExistence type="predicted"/>
<gene>
    <name evidence="1" type="ORF">LCGC14_0540240</name>
</gene>